<evidence type="ECO:0000256" key="5">
    <source>
        <dbReference type="ARBA" id="ARBA00022989"/>
    </source>
</evidence>
<feature type="domain" description="ABC transmembrane type-1" evidence="10">
    <location>
        <begin position="86"/>
        <end position="298"/>
    </location>
</feature>
<keyword evidence="9" id="KW-1003">Cell membrane</keyword>
<protein>
    <recommendedName>
        <fullName evidence="9">Phosphate transport system permease protein</fullName>
    </recommendedName>
</protein>
<dbReference type="Pfam" id="PF00528">
    <property type="entry name" value="BPD_transp_1"/>
    <property type="match status" value="1"/>
</dbReference>
<accession>A0AAX3VZS3</accession>
<feature type="transmembrane region" description="Helical" evidence="8">
    <location>
        <begin position="80"/>
        <end position="105"/>
    </location>
</feature>
<dbReference type="SUPFAM" id="SSF161098">
    <property type="entry name" value="MetI-like"/>
    <property type="match status" value="1"/>
</dbReference>
<evidence type="ECO:0000256" key="6">
    <source>
        <dbReference type="ARBA" id="ARBA00023112"/>
    </source>
</evidence>
<keyword evidence="7 8" id="KW-0472">Membrane</keyword>
<dbReference type="Proteomes" id="UP001223261">
    <property type="component" value="Chromosome"/>
</dbReference>
<evidence type="ECO:0000256" key="8">
    <source>
        <dbReference type="RuleBase" id="RU363032"/>
    </source>
</evidence>
<dbReference type="GO" id="GO:0015675">
    <property type="term" value="P:nickel cation transport"/>
    <property type="evidence" value="ECO:0007669"/>
    <property type="project" value="UniProtKB-KW"/>
</dbReference>
<dbReference type="NCBIfam" id="TIGR02138">
    <property type="entry name" value="phosphate_pstC"/>
    <property type="match status" value="1"/>
</dbReference>
<keyword evidence="9" id="KW-0592">Phosphate transport</keyword>
<dbReference type="AlphaFoldDB" id="A0AAX3VZS3"/>
<proteinExistence type="inferred from homology"/>
<feature type="transmembrane region" description="Helical" evidence="8">
    <location>
        <begin position="210"/>
        <end position="231"/>
    </location>
</feature>
<evidence type="ECO:0000256" key="4">
    <source>
        <dbReference type="ARBA" id="ARBA00022692"/>
    </source>
</evidence>
<name>A0AAX3VZS3_MAMLE</name>
<evidence type="ECO:0000256" key="7">
    <source>
        <dbReference type="ARBA" id="ARBA00023136"/>
    </source>
</evidence>
<dbReference type="GO" id="GO:0006817">
    <property type="term" value="P:phosphate ion transport"/>
    <property type="evidence" value="ECO:0007669"/>
    <property type="project" value="UniProtKB-KW"/>
</dbReference>
<feature type="transmembrane region" description="Helical" evidence="8">
    <location>
        <begin position="26"/>
        <end position="50"/>
    </location>
</feature>
<keyword evidence="6" id="KW-0406">Ion transport</keyword>
<dbReference type="InterPro" id="IPR035906">
    <property type="entry name" value="MetI-like_sf"/>
</dbReference>
<dbReference type="RefSeq" id="WP_017000222.1">
    <property type="nucleotide sequence ID" value="NZ_CABIVY010000005.1"/>
</dbReference>
<evidence type="ECO:0000313" key="12">
    <source>
        <dbReference type="Proteomes" id="UP001223261"/>
    </source>
</evidence>
<reference evidence="11" key="1">
    <citation type="journal article" date="2023" name="Antibiotics">
        <title>Prevalence and Molecular Characterization of Methicillin-Resistant Staphylococci (MRS) and Mammaliicocci (MRM) in Dromedary Camels from Algeria: First Detection of SCCmec-mecC Hybrid in Methicillin-Resistant Mammaliicoccus lentus.</title>
        <authorList>
            <person name="Belhout C."/>
            <person name="Boyen F."/>
            <person name="Vereecke N."/>
            <person name="Theuns S."/>
            <person name="Taibi N."/>
            <person name="Stegger M."/>
            <person name="de la Fe-Rodriguez P.Y."/>
            <person name="Bouayad L."/>
            <person name="Elgroud R."/>
            <person name="Butaye P."/>
        </authorList>
    </citation>
    <scope>NUCLEOTIDE SEQUENCE</scope>
    <source>
        <strain evidence="11">7048</strain>
    </source>
</reference>
<dbReference type="Gene3D" id="1.10.3720.10">
    <property type="entry name" value="MetI-like"/>
    <property type="match status" value="1"/>
</dbReference>
<evidence type="ECO:0000313" key="11">
    <source>
        <dbReference type="EMBL" id="WHI58688.1"/>
    </source>
</evidence>
<comment type="function">
    <text evidence="9">Part of the binding-protein-dependent transport system for phosphate; probably responsible for the translocation of the substrate across the membrane.</text>
</comment>
<feature type="transmembrane region" description="Helical" evidence="8">
    <location>
        <begin position="158"/>
        <end position="177"/>
    </location>
</feature>
<dbReference type="GO" id="GO:0005315">
    <property type="term" value="F:phosphate transmembrane transporter activity"/>
    <property type="evidence" value="ECO:0007669"/>
    <property type="project" value="InterPro"/>
</dbReference>
<evidence type="ECO:0000256" key="2">
    <source>
        <dbReference type="ARBA" id="ARBA00022448"/>
    </source>
</evidence>
<feature type="transmembrane region" description="Helical" evidence="8">
    <location>
        <begin position="126"/>
        <end position="146"/>
    </location>
</feature>
<dbReference type="PROSITE" id="PS50928">
    <property type="entry name" value="ABC_TM1"/>
    <property type="match status" value="1"/>
</dbReference>
<evidence type="ECO:0000259" key="10">
    <source>
        <dbReference type="PROSITE" id="PS50928"/>
    </source>
</evidence>
<evidence type="ECO:0000256" key="3">
    <source>
        <dbReference type="ARBA" id="ARBA00022596"/>
    </source>
</evidence>
<keyword evidence="6" id="KW-0921">Nickel transport</keyword>
<keyword evidence="5 8" id="KW-1133">Transmembrane helix</keyword>
<dbReference type="PANTHER" id="PTHR42727">
    <property type="entry name" value="PHOSPHATE TRANSPORT SYSTEM PERMEASE PROTEIN"/>
    <property type="match status" value="1"/>
</dbReference>
<dbReference type="CDD" id="cd06261">
    <property type="entry name" value="TM_PBP2"/>
    <property type="match status" value="1"/>
</dbReference>
<dbReference type="InterPro" id="IPR000515">
    <property type="entry name" value="MetI-like"/>
</dbReference>
<keyword evidence="2 8" id="KW-0813">Transport</keyword>
<dbReference type="GO" id="GO:0005886">
    <property type="term" value="C:plasma membrane"/>
    <property type="evidence" value="ECO:0007669"/>
    <property type="project" value="UniProtKB-SubCell"/>
</dbReference>
<sequence length="309" mass="33284">MKEQTSVQELIKKNNNNKGKVFADKAVPIVLLLIASVSVLTTIGILFTLLTETVTFFTRVNPMEFLLSKEWAPFSSDPKYGIFSLILGTLKVTAVATVFAVPVGLGAALYLSEYASDKSRRIIKPILEILAGIPTIVYGFFALTFVTPILRSVFPELGSFNSISPGLVVGVMIIPMITSMSEDAMSSVPDSIKEGALGLGATKFELATKIVFPAALSGIIASIVLAISRAIGETMIVSLAAGSTPDSSFSLIGSIQTMTGFIVQVATGDATYGSDIYYSIYAVGFTLFLFTFIMNIISQWVTKRFREEY</sequence>
<evidence type="ECO:0000256" key="9">
    <source>
        <dbReference type="RuleBase" id="RU363054"/>
    </source>
</evidence>
<dbReference type="PANTHER" id="PTHR42727:SF1">
    <property type="entry name" value="PHOSPHATE TRANSPORT SYSTEM PERMEASE"/>
    <property type="match status" value="1"/>
</dbReference>
<comment type="subcellular location">
    <subcellularLocation>
        <location evidence="8">Cell membrane</location>
        <topology evidence="8">Multi-pass membrane protein</topology>
    </subcellularLocation>
    <subcellularLocation>
        <location evidence="1">Membrane</location>
        <topology evidence="1">Multi-pass membrane protein</topology>
    </subcellularLocation>
</comment>
<comment type="similarity">
    <text evidence="9">Belongs to the binding-protein-dependent transport system permease family. CysTW subfamily.</text>
</comment>
<dbReference type="InterPro" id="IPR011864">
    <property type="entry name" value="Phosphate_PstC"/>
</dbReference>
<keyword evidence="3" id="KW-0533">Nickel</keyword>
<evidence type="ECO:0000256" key="1">
    <source>
        <dbReference type="ARBA" id="ARBA00004141"/>
    </source>
</evidence>
<feature type="transmembrane region" description="Helical" evidence="8">
    <location>
        <begin position="276"/>
        <end position="297"/>
    </location>
</feature>
<gene>
    <name evidence="11" type="primary">pstC</name>
    <name evidence="11" type="ORF">PYH69_07935</name>
</gene>
<dbReference type="EMBL" id="CP118848">
    <property type="protein sequence ID" value="WHI58688.1"/>
    <property type="molecule type" value="Genomic_DNA"/>
</dbReference>
<organism evidence="11 12">
    <name type="scientific">Mammaliicoccus lentus</name>
    <name type="common">Staphylococcus lentus</name>
    <dbReference type="NCBI Taxonomy" id="42858"/>
    <lineage>
        <taxon>Bacteria</taxon>
        <taxon>Bacillati</taxon>
        <taxon>Bacillota</taxon>
        <taxon>Bacilli</taxon>
        <taxon>Bacillales</taxon>
        <taxon>Staphylococcaceae</taxon>
        <taxon>Mammaliicoccus</taxon>
    </lineage>
</organism>
<keyword evidence="4 8" id="KW-0812">Transmembrane</keyword>
<dbReference type="GeneID" id="99676542"/>